<evidence type="ECO:0000313" key="2">
    <source>
        <dbReference type="Proteomes" id="UP001056120"/>
    </source>
</evidence>
<reference evidence="1 2" key="2">
    <citation type="journal article" date="2022" name="Mol. Ecol. Resour.">
        <title>The genomes of chicory, endive, great burdock and yacon provide insights into Asteraceae paleo-polyploidization history and plant inulin production.</title>
        <authorList>
            <person name="Fan W."/>
            <person name="Wang S."/>
            <person name="Wang H."/>
            <person name="Wang A."/>
            <person name="Jiang F."/>
            <person name="Liu H."/>
            <person name="Zhao H."/>
            <person name="Xu D."/>
            <person name="Zhang Y."/>
        </authorList>
    </citation>
    <scope>NUCLEOTIDE SEQUENCE [LARGE SCALE GENOMIC DNA]</scope>
    <source>
        <strain evidence="2">cv. Yunnan</strain>
        <tissue evidence="1">Leaves</tissue>
    </source>
</reference>
<dbReference type="Proteomes" id="UP001056120">
    <property type="component" value="Linkage Group LG25"/>
</dbReference>
<keyword evidence="2" id="KW-1185">Reference proteome</keyword>
<reference evidence="2" key="1">
    <citation type="journal article" date="2022" name="Mol. Ecol. Resour.">
        <title>The genomes of chicory, endive, great burdock and yacon provide insights into Asteraceae palaeo-polyploidization history and plant inulin production.</title>
        <authorList>
            <person name="Fan W."/>
            <person name="Wang S."/>
            <person name="Wang H."/>
            <person name="Wang A."/>
            <person name="Jiang F."/>
            <person name="Liu H."/>
            <person name="Zhao H."/>
            <person name="Xu D."/>
            <person name="Zhang Y."/>
        </authorList>
    </citation>
    <scope>NUCLEOTIDE SEQUENCE [LARGE SCALE GENOMIC DNA]</scope>
    <source>
        <strain evidence="2">cv. Yunnan</strain>
    </source>
</reference>
<comment type="caution">
    <text evidence="1">The sequence shown here is derived from an EMBL/GenBank/DDBJ whole genome shotgun (WGS) entry which is preliminary data.</text>
</comment>
<evidence type="ECO:0000313" key="1">
    <source>
        <dbReference type="EMBL" id="KAI3705233.1"/>
    </source>
</evidence>
<accession>A0ACB9A617</accession>
<name>A0ACB9A617_9ASTR</name>
<gene>
    <name evidence="1" type="ORF">L1987_75467</name>
</gene>
<sequence>MIRANMSSCKSKDLLNRDLGREGDVACSTARNTAPSYVVSRHGGDEQYVYAYMHSMYNLPSSIHRCSPSSLNIAAQSSAATRRRSGGCSGV</sequence>
<proteinExistence type="predicted"/>
<organism evidence="1 2">
    <name type="scientific">Smallanthus sonchifolius</name>
    <dbReference type="NCBI Taxonomy" id="185202"/>
    <lineage>
        <taxon>Eukaryota</taxon>
        <taxon>Viridiplantae</taxon>
        <taxon>Streptophyta</taxon>
        <taxon>Embryophyta</taxon>
        <taxon>Tracheophyta</taxon>
        <taxon>Spermatophyta</taxon>
        <taxon>Magnoliopsida</taxon>
        <taxon>eudicotyledons</taxon>
        <taxon>Gunneridae</taxon>
        <taxon>Pentapetalae</taxon>
        <taxon>asterids</taxon>
        <taxon>campanulids</taxon>
        <taxon>Asterales</taxon>
        <taxon>Asteraceae</taxon>
        <taxon>Asteroideae</taxon>
        <taxon>Heliantheae alliance</taxon>
        <taxon>Millerieae</taxon>
        <taxon>Smallanthus</taxon>
    </lineage>
</organism>
<protein>
    <submittedName>
        <fullName evidence="1">Uncharacterized protein</fullName>
    </submittedName>
</protein>
<dbReference type="EMBL" id="CM042042">
    <property type="protein sequence ID" value="KAI3705233.1"/>
    <property type="molecule type" value="Genomic_DNA"/>
</dbReference>